<dbReference type="SUPFAM" id="SSF55144">
    <property type="entry name" value="LigT-like"/>
    <property type="match status" value="1"/>
</dbReference>
<name>A0ABS8XEC1_9BURK</name>
<protein>
    <submittedName>
        <fullName evidence="2">2'-5' RNA ligase family protein</fullName>
    </submittedName>
</protein>
<keyword evidence="1" id="KW-0378">Hydrolase</keyword>
<proteinExistence type="predicted"/>
<reference evidence="2 3" key="1">
    <citation type="submission" date="2021-12" db="EMBL/GenBank/DDBJ databases">
        <title>Genome seq of p7.</title>
        <authorList>
            <person name="Seo T."/>
        </authorList>
    </citation>
    <scope>NUCLEOTIDE SEQUENCE [LARGE SCALE GENOMIC DNA]</scope>
    <source>
        <strain evidence="2 3">P7</strain>
    </source>
</reference>
<evidence type="ECO:0000313" key="2">
    <source>
        <dbReference type="EMBL" id="MCE4536923.1"/>
    </source>
</evidence>
<dbReference type="RefSeq" id="WP_233390631.1">
    <property type="nucleotide sequence ID" value="NZ_JAJTWT010000002.1"/>
</dbReference>
<dbReference type="EMBL" id="JAJTWT010000002">
    <property type="protein sequence ID" value="MCE4536923.1"/>
    <property type="molecule type" value="Genomic_DNA"/>
</dbReference>
<evidence type="ECO:0000313" key="3">
    <source>
        <dbReference type="Proteomes" id="UP001201463"/>
    </source>
</evidence>
<dbReference type="InterPro" id="IPR004175">
    <property type="entry name" value="RNA_CPDase"/>
</dbReference>
<dbReference type="Proteomes" id="UP001201463">
    <property type="component" value="Unassembled WGS sequence"/>
</dbReference>
<dbReference type="PANTHER" id="PTHR35561:SF1">
    <property type="entry name" value="RNA 2',3'-CYCLIC PHOSPHODIESTERASE"/>
    <property type="match status" value="1"/>
</dbReference>
<comment type="caution">
    <text evidence="2">The sequence shown here is derived from an EMBL/GenBank/DDBJ whole genome shotgun (WGS) entry which is preliminary data.</text>
</comment>
<dbReference type="PANTHER" id="PTHR35561">
    <property type="entry name" value="RNA 2',3'-CYCLIC PHOSPHODIESTERASE"/>
    <property type="match status" value="1"/>
</dbReference>
<dbReference type="InterPro" id="IPR009097">
    <property type="entry name" value="Cyclic_Pdiesterase"/>
</dbReference>
<dbReference type="Gene3D" id="3.90.1140.10">
    <property type="entry name" value="Cyclic phosphodiesterase"/>
    <property type="match status" value="1"/>
</dbReference>
<keyword evidence="3" id="KW-1185">Reference proteome</keyword>
<dbReference type="Pfam" id="PF13563">
    <property type="entry name" value="2_5_RNA_ligase2"/>
    <property type="match status" value="1"/>
</dbReference>
<keyword evidence="2" id="KW-0436">Ligase</keyword>
<dbReference type="GO" id="GO:0016874">
    <property type="term" value="F:ligase activity"/>
    <property type="evidence" value="ECO:0007669"/>
    <property type="project" value="UniProtKB-KW"/>
</dbReference>
<accession>A0ABS8XEC1</accession>
<sequence>MPGHKLFFALRPDNESAERIARVAAAEREARGLAARLRPTRVFHITLHYFGAFAGEPDAGLVDLASRAASEVVRPAFDLAFEAIESWGGAQVRQHPFVLTGGQGLEAVRDLRDALVERLVAHGLAAPERDYEPHLTLRYDKHVAAGWPVELPGWVASEFALVKSPQGLTRHDVIGRWPLQP</sequence>
<evidence type="ECO:0000256" key="1">
    <source>
        <dbReference type="ARBA" id="ARBA00022801"/>
    </source>
</evidence>
<gene>
    <name evidence="2" type="ORF">LXT12_06635</name>
</gene>
<organism evidence="2 3">
    <name type="scientific">Pelomonas caseinilytica</name>
    <dbReference type="NCBI Taxonomy" id="2906763"/>
    <lineage>
        <taxon>Bacteria</taxon>
        <taxon>Pseudomonadati</taxon>
        <taxon>Pseudomonadota</taxon>
        <taxon>Betaproteobacteria</taxon>
        <taxon>Burkholderiales</taxon>
        <taxon>Sphaerotilaceae</taxon>
        <taxon>Roseateles</taxon>
    </lineage>
</organism>